<organism evidence="1">
    <name type="scientific">Rhizophagus irregularis (strain DAOM 181602 / DAOM 197198 / MUCL 43194)</name>
    <name type="common">Arbuscular mycorrhizal fungus</name>
    <name type="synonym">Glomus intraradices</name>
    <dbReference type="NCBI Taxonomy" id="747089"/>
    <lineage>
        <taxon>Eukaryota</taxon>
        <taxon>Fungi</taxon>
        <taxon>Fungi incertae sedis</taxon>
        <taxon>Mucoromycota</taxon>
        <taxon>Glomeromycotina</taxon>
        <taxon>Glomeromycetes</taxon>
        <taxon>Glomerales</taxon>
        <taxon>Glomeraceae</taxon>
        <taxon>Rhizophagus</taxon>
    </lineage>
</organism>
<evidence type="ECO:0000313" key="1">
    <source>
        <dbReference type="EMBL" id="ESA17514.1"/>
    </source>
</evidence>
<dbReference type="HOGENOM" id="CLU_000288_7_8_1"/>
<dbReference type="VEuPathDB" id="FungiDB:RhiirFUN_002853"/>
<dbReference type="EMBL" id="KI280107">
    <property type="protein sequence ID" value="ESA17514.1"/>
    <property type="molecule type" value="Genomic_DNA"/>
</dbReference>
<sequence>MSSENKVIEYSQYSKYSKSGFVTYTSGNKKIDNFIQERQLKIKDHDDVVFEWIPYNQFDQVKKICKNSFVAVYSAIWGDGPLYYQHDKYIRDSNKEVTLKFLNDSQIFTEFVIYEAKKYSTKNNKFFVLYGISQNSGSNDYILVQNNYINFTNWKSGNEKIDDYIQKRRLEIKGNNDVVFEWIPYNQFDQIKEEGKSDFMTVYSAIWRDGPLFYKLFDDDVVVINYTRDSNKEVALKFLHNSLNSIEYVINEVKKYSTKNDEFLVLYGISQNPDTNDYILVQNNYINFTNWKSGNEKIDDYIQKRRLEIKGNNDVVFEWIPYNRFNKIIETGKSSFMTVYSAIWDDGPLSYKLLDDDVDNNYTRDSNKEVALKFLHNSQNSIEFVINEV</sequence>
<gene>
    <name evidence="1" type="ORF">GLOINDRAFT_21712</name>
</gene>
<dbReference type="eggNOG" id="ENOG502RVHS">
    <property type="taxonomic scope" value="Eukaryota"/>
</dbReference>
<dbReference type="AlphaFoldDB" id="U9UAU4"/>
<accession>U9UAU4</accession>
<evidence type="ECO:0008006" key="2">
    <source>
        <dbReference type="Google" id="ProtNLM"/>
    </source>
</evidence>
<reference evidence="1" key="1">
    <citation type="submission" date="2013-07" db="EMBL/GenBank/DDBJ databases">
        <title>The genome of an arbuscular mycorrhizal fungus provides insights into the evolution of the oldest plant symbiosis.</title>
        <authorList>
            <consortium name="DOE Joint Genome Institute"/>
            <person name="Tisserant E."/>
            <person name="Malbreil M."/>
            <person name="Kuo A."/>
            <person name="Kohler A."/>
            <person name="Symeonidi A."/>
            <person name="Balestrini R."/>
            <person name="Charron P."/>
            <person name="Duensing N."/>
            <person name="Frei-dit-Frey N."/>
            <person name="Gianinazzi-Pearson V."/>
            <person name="Gilbert B."/>
            <person name="Handa Y."/>
            <person name="Hijri M."/>
            <person name="Kaul R."/>
            <person name="Kawaguchi M."/>
            <person name="Krajinski F."/>
            <person name="Lammers P."/>
            <person name="Lapierre D."/>
            <person name="Masclaux F.G."/>
            <person name="Murat C."/>
            <person name="Morin E."/>
            <person name="Ndikumana S."/>
            <person name="Pagni M."/>
            <person name="Petitpierre D."/>
            <person name="Requena N."/>
            <person name="Rosikiewicz P."/>
            <person name="Riley R."/>
            <person name="Saito K."/>
            <person name="San Clemente H."/>
            <person name="Shapiro H."/>
            <person name="van Tuinen D."/>
            <person name="Becard G."/>
            <person name="Bonfante P."/>
            <person name="Paszkowski U."/>
            <person name="Shachar-Hill Y."/>
            <person name="Young J.P."/>
            <person name="Sanders I.R."/>
            <person name="Henrissat B."/>
            <person name="Rensing S.A."/>
            <person name="Grigoriev I.V."/>
            <person name="Corradi N."/>
            <person name="Roux C."/>
            <person name="Martin F."/>
        </authorList>
    </citation>
    <scope>NUCLEOTIDE SEQUENCE</scope>
    <source>
        <strain evidence="1">DAOM 197198</strain>
    </source>
</reference>
<name>U9UAU4_RHIID</name>
<protein>
    <recommendedName>
        <fullName evidence="2">Protein kinase domain-containing protein</fullName>
    </recommendedName>
</protein>
<proteinExistence type="predicted"/>